<comment type="caution">
    <text evidence="3">The sequence shown here is derived from an EMBL/GenBank/DDBJ whole genome shotgun (WGS) entry which is preliminary data.</text>
</comment>
<dbReference type="EMBL" id="JUIV01000009">
    <property type="protein sequence ID" value="RYJ38272.1"/>
    <property type="molecule type" value="Genomic_DNA"/>
</dbReference>
<sequence length="121" mass="14117">MVFSLFPKKEMTDIRYKIKIQPNNMETIKLELDEKKHGAFNLYVDGKKLGEMTVSIKPDLLTVYHTGVEPEAEGKGYAKKLLEEMVSYVRANNLKVLPLCPYVHAQFKRHPDEYEDIWKKS</sequence>
<protein>
    <submittedName>
        <fullName evidence="3">Acetyltransferase-like protein</fullName>
    </submittedName>
</protein>
<evidence type="ECO:0000259" key="1">
    <source>
        <dbReference type="PROSITE" id="PS51186"/>
    </source>
</evidence>
<name>A0A444VXN1_9FLAO</name>
<evidence type="ECO:0000313" key="4">
    <source>
        <dbReference type="Proteomes" id="UP000290433"/>
    </source>
</evidence>
<dbReference type="CDD" id="cd04301">
    <property type="entry name" value="NAT_SF"/>
    <property type="match status" value="1"/>
</dbReference>
<dbReference type="Gene3D" id="3.40.630.30">
    <property type="match status" value="1"/>
</dbReference>
<dbReference type="InterPro" id="IPR045057">
    <property type="entry name" value="Gcn5-rel_NAT"/>
</dbReference>
<dbReference type="PANTHER" id="PTHR31435:SF10">
    <property type="entry name" value="BSR4717 PROTEIN"/>
    <property type="match status" value="1"/>
</dbReference>
<dbReference type="PROSITE" id="PS51186">
    <property type="entry name" value="GNAT"/>
    <property type="match status" value="1"/>
</dbReference>
<evidence type="ECO:0000313" key="3">
    <source>
        <dbReference type="EMBL" id="RYJ38272.1"/>
    </source>
</evidence>
<accession>A0A444VXN1</accession>
<dbReference type="Proteomes" id="UP000290433">
    <property type="component" value="Unassembled WGS sequence"/>
</dbReference>
<dbReference type="InterPro" id="IPR016181">
    <property type="entry name" value="Acyl_CoA_acyltransferase"/>
</dbReference>
<feature type="domain" description="N-acetyltransferase" evidence="1">
    <location>
        <begin position="1"/>
        <end position="121"/>
    </location>
</feature>
<dbReference type="InterPro" id="IPR000182">
    <property type="entry name" value="GNAT_dom"/>
</dbReference>
<dbReference type="RefSeq" id="WP_410501064.1">
    <property type="nucleotide sequence ID" value="NZ_JUIV01000009.1"/>
</dbReference>
<keyword evidence="3" id="KW-0808">Transferase</keyword>
<organism evidence="3 4">
    <name type="scientific">Flavobacterium anhuiense</name>
    <dbReference type="NCBI Taxonomy" id="459526"/>
    <lineage>
        <taxon>Bacteria</taxon>
        <taxon>Pseudomonadati</taxon>
        <taxon>Bacteroidota</taxon>
        <taxon>Flavobacteriia</taxon>
        <taxon>Flavobacteriales</taxon>
        <taxon>Flavobacteriaceae</taxon>
        <taxon>Flavobacterium</taxon>
    </lineage>
</organism>
<reference evidence="3 4" key="1">
    <citation type="submission" date="2014-12" db="EMBL/GenBank/DDBJ databases">
        <title>Genome sequence of Flavobacterium anhuiense RCM74.</title>
        <authorList>
            <person name="Kim J.F."/>
            <person name="Song J.Y."/>
            <person name="Kwak M.-J."/>
            <person name="Lee S.-W."/>
        </authorList>
    </citation>
    <scope>NUCLEOTIDE SEQUENCE [LARGE SCALE GENOMIC DNA]</scope>
    <source>
        <strain evidence="3 4">RCM74</strain>
    </source>
</reference>
<proteinExistence type="predicted"/>
<dbReference type="AlphaFoldDB" id="A0A444VXN1"/>
<dbReference type="InterPro" id="IPR031165">
    <property type="entry name" value="GNAT_YJDJ"/>
</dbReference>
<dbReference type="Pfam" id="PF14542">
    <property type="entry name" value="Acetyltransf_CG"/>
    <property type="match status" value="1"/>
</dbReference>
<dbReference type="PROSITE" id="PS51729">
    <property type="entry name" value="GNAT_YJDJ"/>
    <property type="match status" value="1"/>
</dbReference>
<dbReference type="PANTHER" id="PTHR31435">
    <property type="entry name" value="PROTEIN NATD1"/>
    <property type="match status" value="1"/>
</dbReference>
<dbReference type="GO" id="GO:0016747">
    <property type="term" value="F:acyltransferase activity, transferring groups other than amino-acyl groups"/>
    <property type="evidence" value="ECO:0007669"/>
    <property type="project" value="InterPro"/>
</dbReference>
<gene>
    <name evidence="3" type="ORF">NU08_2595</name>
</gene>
<evidence type="ECO:0000259" key="2">
    <source>
        <dbReference type="PROSITE" id="PS51729"/>
    </source>
</evidence>
<feature type="domain" description="N-acetyltransferase" evidence="2">
    <location>
        <begin position="32"/>
        <end position="119"/>
    </location>
</feature>
<dbReference type="SUPFAM" id="SSF55729">
    <property type="entry name" value="Acyl-CoA N-acyltransferases (Nat)"/>
    <property type="match status" value="1"/>
</dbReference>